<dbReference type="InterPro" id="IPR004381">
    <property type="entry name" value="Glycerate_kinase"/>
</dbReference>
<dbReference type="NCBIfam" id="TIGR00045">
    <property type="entry name" value="glycerate kinase"/>
    <property type="match status" value="1"/>
</dbReference>
<name>A0ABS1T8H3_9CLOT</name>
<dbReference type="Pfam" id="PF02595">
    <property type="entry name" value="Gly_kinase"/>
    <property type="match status" value="1"/>
</dbReference>
<gene>
    <name evidence="5" type="ORF">JK636_02655</name>
</gene>
<keyword evidence="3 4" id="KW-0418">Kinase</keyword>
<dbReference type="PANTHER" id="PTHR21599:SF0">
    <property type="entry name" value="GLYCERATE KINASE"/>
    <property type="match status" value="1"/>
</dbReference>
<dbReference type="Gene3D" id="3.90.1510.10">
    <property type="entry name" value="Glycerate kinase, domain 2"/>
    <property type="match status" value="1"/>
</dbReference>
<dbReference type="SUPFAM" id="SSF110738">
    <property type="entry name" value="Glycerate kinase I"/>
    <property type="match status" value="1"/>
</dbReference>
<evidence type="ECO:0000313" key="6">
    <source>
        <dbReference type="Proteomes" id="UP000632377"/>
    </source>
</evidence>
<dbReference type="PIRSF" id="PIRSF006078">
    <property type="entry name" value="GlxK"/>
    <property type="match status" value="1"/>
</dbReference>
<reference evidence="5 6" key="1">
    <citation type="submission" date="2021-01" db="EMBL/GenBank/DDBJ databases">
        <title>Genome public.</title>
        <authorList>
            <person name="Liu C."/>
            <person name="Sun Q."/>
        </authorList>
    </citation>
    <scope>NUCLEOTIDE SEQUENCE [LARGE SCALE GENOMIC DNA]</scope>
    <source>
        <strain evidence="5 6">YIM B02515</strain>
    </source>
</reference>
<evidence type="ECO:0000313" key="5">
    <source>
        <dbReference type="EMBL" id="MBL4934654.1"/>
    </source>
</evidence>
<evidence type="ECO:0000256" key="3">
    <source>
        <dbReference type="ARBA" id="ARBA00022777"/>
    </source>
</evidence>
<sequence>MKKDITIVLAPDSFKESMTAKQACEAMERGIKKASDKINCVHVPMADGGEGTMQALVDATNGKAYSIKVIGPLGNEVEARYGILGDEETGVFEMASSSGIQLVPLEKRNPLITTTYGTGQLIKACLDKGVKKLLIGIGGSATNDGGAGMIQALGGRLLDRAGNEIGYGGGELGKLSKIDLSNFDIRLSEILIDVACDVTNPLCGQRGAANIFGMQKGADHEMIKILDNNLYHYSRIIKEQLGKDVLEVPGAGAAGGLGAGLMAFLNGNLKKGIDMVIEYSHLEEKIKEADMVWTGEGSIDFQTHYGKVPIGVAATAKKYNKPVIALAGRVSDDIDILYEKGIDAVFGIMKGVTSLEEALMKGQENLEKTSENIIRVFNLL</sequence>
<dbReference type="GO" id="GO:0016301">
    <property type="term" value="F:kinase activity"/>
    <property type="evidence" value="ECO:0007669"/>
    <property type="project" value="UniProtKB-KW"/>
</dbReference>
<accession>A0ABS1T8H3</accession>
<dbReference type="EMBL" id="JAESWC010000001">
    <property type="protein sequence ID" value="MBL4934654.1"/>
    <property type="molecule type" value="Genomic_DNA"/>
</dbReference>
<organism evidence="5 6">
    <name type="scientific">Clostridium rhizosphaerae</name>
    <dbReference type="NCBI Taxonomy" id="2803861"/>
    <lineage>
        <taxon>Bacteria</taxon>
        <taxon>Bacillati</taxon>
        <taxon>Bacillota</taxon>
        <taxon>Clostridia</taxon>
        <taxon>Eubacteriales</taxon>
        <taxon>Clostridiaceae</taxon>
        <taxon>Clostridium</taxon>
    </lineage>
</organism>
<dbReference type="InterPro" id="IPR018193">
    <property type="entry name" value="Glyc_kinase_flavodox-like_fold"/>
</dbReference>
<comment type="similarity">
    <text evidence="1 4">Belongs to the glycerate kinase type-1 family.</text>
</comment>
<dbReference type="InterPro" id="IPR036129">
    <property type="entry name" value="Glycerate_kinase_sf"/>
</dbReference>
<evidence type="ECO:0000256" key="1">
    <source>
        <dbReference type="ARBA" id="ARBA00006284"/>
    </source>
</evidence>
<protein>
    <submittedName>
        <fullName evidence="5">Glycerate kinase</fullName>
    </submittedName>
</protein>
<keyword evidence="2 4" id="KW-0808">Transferase</keyword>
<proteinExistence type="inferred from homology"/>
<comment type="caution">
    <text evidence="5">The sequence shown here is derived from an EMBL/GenBank/DDBJ whole genome shotgun (WGS) entry which is preliminary data.</text>
</comment>
<dbReference type="RefSeq" id="WP_202747279.1">
    <property type="nucleotide sequence ID" value="NZ_JAESWC010000001.1"/>
</dbReference>
<keyword evidence="6" id="KW-1185">Reference proteome</keyword>
<dbReference type="Proteomes" id="UP000632377">
    <property type="component" value="Unassembled WGS sequence"/>
</dbReference>
<evidence type="ECO:0000256" key="4">
    <source>
        <dbReference type="PIRNR" id="PIRNR006078"/>
    </source>
</evidence>
<dbReference type="PANTHER" id="PTHR21599">
    <property type="entry name" value="GLYCERATE KINASE"/>
    <property type="match status" value="1"/>
</dbReference>
<dbReference type="InterPro" id="IPR018197">
    <property type="entry name" value="Glycerate_kinase_RE-like"/>
</dbReference>
<dbReference type="Gene3D" id="3.40.50.10350">
    <property type="entry name" value="Glycerate kinase, domain 1"/>
    <property type="match status" value="1"/>
</dbReference>
<evidence type="ECO:0000256" key="2">
    <source>
        <dbReference type="ARBA" id="ARBA00022679"/>
    </source>
</evidence>